<proteinExistence type="predicted"/>
<dbReference type="PROSITE" id="PS50943">
    <property type="entry name" value="HTH_CROC1"/>
    <property type="match status" value="1"/>
</dbReference>
<dbReference type="SUPFAM" id="SSF47413">
    <property type="entry name" value="lambda repressor-like DNA-binding domains"/>
    <property type="match status" value="1"/>
</dbReference>
<dbReference type="SMART" id="SM00530">
    <property type="entry name" value="HTH_XRE"/>
    <property type="match status" value="1"/>
</dbReference>
<dbReference type="AlphaFoldDB" id="A0A367RS30"/>
<keyword evidence="3" id="KW-1185">Reference proteome</keyword>
<evidence type="ECO:0000259" key="1">
    <source>
        <dbReference type="PROSITE" id="PS50943"/>
    </source>
</evidence>
<reference evidence="2" key="1">
    <citation type="submission" date="2016-04" db="EMBL/GenBank/DDBJ databases">
        <authorList>
            <person name="Tabuchi Yagui T.R."/>
        </authorList>
    </citation>
    <scope>NUCLEOTIDE SEQUENCE [LARGE SCALE GENOMIC DNA]</scope>
    <source>
        <strain evidence="2">NIES-26</strain>
    </source>
</reference>
<evidence type="ECO:0000313" key="2">
    <source>
        <dbReference type="EMBL" id="RCJ38651.1"/>
    </source>
</evidence>
<gene>
    <name evidence="2" type="ORF">A6770_39700</name>
</gene>
<dbReference type="GO" id="GO:0003677">
    <property type="term" value="F:DNA binding"/>
    <property type="evidence" value="ECO:0007669"/>
    <property type="project" value="InterPro"/>
</dbReference>
<dbReference type="InterPro" id="IPR001387">
    <property type="entry name" value="Cro/C1-type_HTH"/>
</dbReference>
<evidence type="ECO:0000313" key="3">
    <source>
        <dbReference type="Proteomes" id="UP000252107"/>
    </source>
</evidence>
<accession>A0A367RS30</accession>
<dbReference type="InterPro" id="IPR010982">
    <property type="entry name" value="Lambda_DNA-bd_dom_sf"/>
</dbReference>
<dbReference type="Proteomes" id="UP000252107">
    <property type="component" value="Unassembled WGS sequence"/>
</dbReference>
<organism evidence="2 3">
    <name type="scientific">Nostoc minutum NIES-26</name>
    <dbReference type="NCBI Taxonomy" id="1844469"/>
    <lineage>
        <taxon>Bacteria</taxon>
        <taxon>Bacillati</taxon>
        <taxon>Cyanobacteriota</taxon>
        <taxon>Cyanophyceae</taxon>
        <taxon>Nostocales</taxon>
        <taxon>Nostocaceae</taxon>
        <taxon>Nostoc</taxon>
    </lineage>
</organism>
<dbReference type="Gene3D" id="1.10.260.40">
    <property type="entry name" value="lambda repressor-like DNA-binding domains"/>
    <property type="match status" value="1"/>
</dbReference>
<dbReference type="CDD" id="cd00093">
    <property type="entry name" value="HTH_XRE"/>
    <property type="match status" value="1"/>
</dbReference>
<name>A0A367RS30_9NOSO</name>
<comment type="caution">
    <text evidence="2">The sequence shown here is derived from an EMBL/GenBank/DDBJ whole genome shotgun (WGS) entry which is preliminary data.</text>
</comment>
<dbReference type="EMBL" id="LXQD01000097">
    <property type="protein sequence ID" value="RCJ38651.1"/>
    <property type="molecule type" value="Genomic_DNA"/>
</dbReference>
<dbReference type="Pfam" id="PF01381">
    <property type="entry name" value="HTH_3"/>
    <property type="match status" value="1"/>
</dbReference>
<feature type="domain" description="HTH cro/C1-type" evidence="1">
    <location>
        <begin position="18"/>
        <end position="74"/>
    </location>
</feature>
<protein>
    <submittedName>
        <fullName evidence="2">Transcriptional regulator</fullName>
    </submittedName>
</protein>
<sequence>MRIRQVKEVEIEGLGERIKQARLNSSKSLEQICDEVGVSRTYWYDVEKETLKGALSIENLRKIEQVLGVDFGVSLEGNCEI</sequence>